<dbReference type="Proteomes" id="UP000681425">
    <property type="component" value="Chromosome"/>
</dbReference>
<name>A0A975KAL8_9SPHN</name>
<evidence type="ECO:0000313" key="2">
    <source>
        <dbReference type="Proteomes" id="UP000681425"/>
    </source>
</evidence>
<dbReference type="AlphaFoldDB" id="A0A975KAL8"/>
<organism evidence="1 2">
    <name type="scientific">Sphingobium phenoxybenzoativorans</name>
    <dbReference type="NCBI Taxonomy" id="1592790"/>
    <lineage>
        <taxon>Bacteria</taxon>
        <taxon>Pseudomonadati</taxon>
        <taxon>Pseudomonadota</taxon>
        <taxon>Alphaproteobacteria</taxon>
        <taxon>Sphingomonadales</taxon>
        <taxon>Sphingomonadaceae</taxon>
        <taxon>Sphingobium</taxon>
    </lineage>
</organism>
<dbReference type="KEGG" id="spph:KFK14_11035"/>
<dbReference type="EMBL" id="CP073910">
    <property type="protein sequence ID" value="QUT07866.1"/>
    <property type="molecule type" value="Genomic_DNA"/>
</dbReference>
<reference evidence="1" key="1">
    <citation type="submission" date="2021-04" db="EMBL/GenBank/DDBJ databases">
        <title>Isolation of p-tert-butylphenol degrading bacteria Sphingobium phenoxybenzoativorans Tas13 from active sludge.</title>
        <authorList>
            <person name="Li Y."/>
        </authorList>
    </citation>
    <scope>NUCLEOTIDE SEQUENCE</scope>
    <source>
        <strain evidence="1">Tas13</strain>
    </source>
</reference>
<gene>
    <name evidence="1" type="ORF">KFK14_11035</name>
</gene>
<accession>A0A975KAL8</accession>
<protein>
    <submittedName>
        <fullName evidence="1">Uncharacterized protein</fullName>
    </submittedName>
</protein>
<proteinExistence type="predicted"/>
<keyword evidence="2" id="KW-1185">Reference proteome</keyword>
<sequence>MAKFMVLAFTNPIAGKEDEYNDYYDNVAMPVYEGVPNTKVLGRYKALDMKSYEFAMENQWKYVSLYEIEADNIDDHFKEVWEYIEKAKAEGRYQFNEFIDKSTVFEPVFVKMVD</sequence>
<dbReference type="RefSeq" id="WP_212610823.1">
    <property type="nucleotide sequence ID" value="NZ_CP073910.1"/>
</dbReference>
<evidence type="ECO:0000313" key="1">
    <source>
        <dbReference type="EMBL" id="QUT07866.1"/>
    </source>
</evidence>